<accession>A0A8J7ALK4</accession>
<organism evidence="4 5">
    <name type="scientific">Vasconcelosia minhoensis LEGE 07310</name>
    <dbReference type="NCBI Taxonomy" id="915328"/>
    <lineage>
        <taxon>Bacteria</taxon>
        <taxon>Bacillati</taxon>
        <taxon>Cyanobacteriota</taxon>
        <taxon>Cyanophyceae</taxon>
        <taxon>Nodosilineales</taxon>
        <taxon>Cymatolegaceae</taxon>
        <taxon>Vasconcelosia</taxon>
        <taxon>Vasconcelosia minhoensis</taxon>
    </lineage>
</organism>
<dbReference type="RefSeq" id="WP_193911796.1">
    <property type="nucleotide sequence ID" value="NZ_JADEXG010000086.1"/>
</dbReference>
<dbReference type="Proteomes" id="UP000636505">
    <property type="component" value="Unassembled WGS sequence"/>
</dbReference>
<proteinExistence type="predicted"/>
<comment type="caution">
    <text evidence="4">The sequence shown here is derived from an EMBL/GenBank/DDBJ whole genome shotgun (WGS) entry which is preliminary data.</text>
</comment>
<evidence type="ECO:0000313" key="4">
    <source>
        <dbReference type="EMBL" id="MBE9080143.1"/>
    </source>
</evidence>
<dbReference type="EMBL" id="JADEXG010000086">
    <property type="protein sequence ID" value="MBE9080143.1"/>
    <property type="molecule type" value="Genomic_DNA"/>
</dbReference>
<name>A0A8J7ALK4_9CYAN</name>
<dbReference type="GO" id="GO:0009103">
    <property type="term" value="P:lipopolysaccharide biosynthetic process"/>
    <property type="evidence" value="ECO:0007669"/>
    <property type="project" value="TreeGrafter"/>
</dbReference>
<dbReference type="InterPro" id="IPR028098">
    <property type="entry name" value="Glyco_trans_4-like_N"/>
</dbReference>
<evidence type="ECO:0000259" key="2">
    <source>
        <dbReference type="Pfam" id="PF00534"/>
    </source>
</evidence>
<keyword evidence="5" id="KW-1185">Reference proteome</keyword>
<feature type="domain" description="Glycosyltransferase subfamily 4-like N-terminal" evidence="3">
    <location>
        <begin position="16"/>
        <end position="182"/>
    </location>
</feature>
<dbReference type="SUPFAM" id="SSF53756">
    <property type="entry name" value="UDP-Glycosyltransferase/glycogen phosphorylase"/>
    <property type="match status" value="1"/>
</dbReference>
<dbReference type="Pfam" id="PF13439">
    <property type="entry name" value="Glyco_transf_4"/>
    <property type="match status" value="1"/>
</dbReference>
<feature type="domain" description="Glycosyl transferase family 1" evidence="2">
    <location>
        <begin position="198"/>
        <end position="354"/>
    </location>
</feature>
<dbReference type="AlphaFoldDB" id="A0A8J7ALK4"/>
<evidence type="ECO:0000313" key="5">
    <source>
        <dbReference type="Proteomes" id="UP000636505"/>
    </source>
</evidence>
<sequence length="382" mass="43473">MHILILALHSPTEPTGVCRYAVNLAHCLADLDLVKKITFVTGSWQRYYYEEFFSLSSSKIELVDVNIKNNSPSRNLWFLFEFPNLAKKCSAEIIHLAFPLPFIRSRFSCPVIATVHDFYPYQLPENFGRKKAFFNRLILKQCVHSSDGLACVSKTTLGDLKKYFPVKSNQKPLAVTYNLVNFENVVAKPPNFTKEKFNRSFILSVAQHRKNKNLDLLIRSFSVLKKDDVFRQKTPLCLVLVGASGPETNRLNQLVKDLSLDASVFMISAISESELCWLYQNCEVFVIASSIEGFCIPLIEALYFSCKSVCSDIPVLREIGLSNCVYFDLKRNALDNLTQAIRKAISSESCHQTAVREELKNRFSKQETVKECINIYSKAINS</sequence>
<evidence type="ECO:0000259" key="3">
    <source>
        <dbReference type="Pfam" id="PF13439"/>
    </source>
</evidence>
<keyword evidence="1" id="KW-0808">Transferase</keyword>
<dbReference type="PANTHER" id="PTHR46401">
    <property type="entry name" value="GLYCOSYLTRANSFERASE WBBK-RELATED"/>
    <property type="match status" value="1"/>
</dbReference>
<gene>
    <name evidence="4" type="ORF">IQ241_23090</name>
</gene>
<dbReference type="PANTHER" id="PTHR46401:SF2">
    <property type="entry name" value="GLYCOSYLTRANSFERASE WBBK-RELATED"/>
    <property type="match status" value="1"/>
</dbReference>
<dbReference type="GO" id="GO:0016757">
    <property type="term" value="F:glycosyltransferase activity"/>
    <property type="evidence" value="ECO:0007669"/>
    <property type="project" value="InterPro"/>
</dbReference>
<dbReference type="Gene3D" id="3.40.50.2000">
    <property type="entry name" value="Glycogen Phosphorylase B"/>
    <property type="match status" value="2"/>
</dbReference>
<reference evidence="4" key="1">
    <citation type="submission" date="2020-10" db="EMBL/GenBank/DDBJ databases">
        <authorList>
            <person name="Castelo-Branco R."/>
            <person name="Eusebio N."/>
            <person name="Adriana R."/>
            <person name="Vieira A."/>
            <person name="Brugerolle De Fraissinette N."/>
            <person name="Rezende De Castro R."/>
            <person name="Schneider M.P."/>
            <person name="Vasconcelos V."/>
            <person name="Leao P.N."/>
        </authorList>
    </citation>
    <scope>NUCLEOTIDE SEQUENCE</scope>
    <source>
        <strain evidence="4">LEGE 07310</strain>
    </source>
</reference>
<dbReference type="InterPro" id="IPR001296">
    <property type="entry name" value="Glyco_trans_1"/>
</dbReference>
<evidence type="ECO:0000256" key="1">
    <source>
        <dbReference type="ARBA" id="ARBA00022679"/>
    </source>
</evidence>
<protein>
    <submittedName>
        <fullName evidence="4">Glycosyltransferase family 4 protein</fullName>
    </submittedName>
</protein>
<dbReference type="CDD" id="cd03809">
    <property type="entry name" value="GT4_MtfB-like"/>
    <property type="match status" value="1"/>
</dbReference>
<dbReference type="Pfam" id="PF00534">
    <property type="entry name" value="Glycos_transf_1"/>
    <property type="match status" value="1"/>
</dbReference>